<evidence type="ECO:0000256" key="3">
    <source>
        <dbReference type="ARBA" id="ARBA00022692"/>
    </source>
</evidence>
<dbReference type="PANTHER" id="PTHR24061:SF413">
    <property type="entry name" value="VOMERONASAL 2, RECEPTOR 66-RELATED"/>
    <property type="match status" value="1"/>
</dbReference>
<dbReference type="GO" id="GO:0005886">
    <property type="term" value="C:plasma membrane"/>
    <property type="evidence" value="ECO:0007669"/>
    <property type="project" value="UniProtKB-SubCell"/>
</dbReference>
<evidence type="ECO:0000256" key="5">
    <source>
        <dbReference type="ARBA" id="ARBA00023040"/>
    </source>
</evidence>
<evidence type="ECO:0000256" key="1">
    <source>
        <dbReference type="ARBA" id="ARBA00004651"/>
    </source>
</evidence>
<sequence length="98" mass="10544">MSYSSPSSFAFSVPCSTLAIHKRSPQTTFAIVFTVATSTVLAKTITVVLAFKVTVPDKRMRSLLVSGAPNFIIPICTVIQMFLCGIWIGTSPPFVDAD</sequence>
<evidence type="ECO:0000256" key="6">
    <source>
        <dbReference type="ARBA" id="ARBA00023136"/>
    </source>
</evidence>
<keyword evidence="3 9" id="KW-0812">Transmembrane</keyword>
<keyword evidence="2" id="KW-1003">Cell membrane</keyword>
<dbReference type="InterPro" id="IPR000068">
    <property type="entry name" value="GPCR_3_Ca_sens_rcpt-rel"/>
</dbReference>
<protein>
    <recommendedName>
        <fullName evidence="10">G-protein coupled receptors family 3 profile domain-containing protein</fullName>
    </recommendedName>
</protein>
<feature type="non-terminal residue" evidence="11">
    <location>
        <position position="98"/>
    </location>
</feature>
<dbReference type="GO" id="GO:0004930">
    <property type="term" value="F:G protein-coupled receptor activity"/>
    <property type="evidence" value="ECO:0007669"/>
    <property type="project" value="UniProtKB-KW"/>
</dbReference>
<dbReference type="OrthoDB" id="5984008at2759"/>
<feature type="transmembrane region" description="Helical" evidence="9">
    <location>
        <begin position="63"/>
        <end position="88"/>
    </location>
</feature>
<dbReference type="InterPro" id="IPR017978">
    <property type="entry name" value="GPCR_3_C"/>
</dbReference>
<keyword evidence="4 9" id="KW-1133">Transmembrane helix</keyword>
<accession>A0A1A6FZN9</accession>
<keyword evidence="7" id="KW-0675">Receptor</keyword>
<dbReference type="Pfam" id="PF00003">
    <property type="entry name" value="7tm_3"/>
    <property type="match status" value="1"/>
</dbReference>
<feature type="domain" description="G-protein coupled receptors family 3 profile" evidence="10">
    <location>
        <begin position="26"/>
        <end position="98"/>
    </location>
</feature>
<proteinExistence type="predicted"/>
<evidence type="ECO:0000256" key="9">
    <source>
        <dbReference type="SAM" id="Phobius"/>
    </source>
</evidence>
<reference evidence="11 12" key="1">
    <citation type="submission" date="2016-06" db="EMBL/GenBank/DDBJ databases">
        <title>The Draft Genome Sequence and Annotation of the Desert Woodrat Neotoma lepida.</title>
        <authorList>
            <person name="Campbell M."/>
            <person name="Oakeson K.F."/>
            <person name="Yandell M."/>
            <person name="Halpert J.R."/>
            <person name="Dearing D."/>
        </authorList>
    </citation>
    <scope>NUCLEOTIDE SEQUENCE [LARGE SCALE GENOMIC DNA]</scope>
    <source>
        <strain evidence="11">417</strain>
        <tissue evidence="11">Liver</tissue>
    </source>
</reference>
<evidence type="ECO:0000313" key="12">
    <source>
        <dbReference type="Proteomes" id="UP000092124"/>
    </source>
</evidence>
<keyword evidence="6 9" id="KW-0472">Membrane</keyword>
<organism evidence="11 12">
    <name type="scientific">Neotoma lepida</name>
    <name type="common">Desert woodrat</name>
    <dbReference type="NCBI Taxonomy" id="56216"/>
    <lineage>
        <taxon>Eukaryota</taxon>
        <taxon>Metazoa</taxon>
        <taxon>Chordata</taxon>
        <taxon>Craniata</taxon>
        <taxon>Vertebrata</taxon>
        <taxon>Euteleostomi</taxon>
        <taxon>Mammalia</taxon>
        <taxon>Eutheria</taxon>
        <taxon>Euarchontoglires</taxon>
        <taxon>Glires</taxon>
        <taxon>Rodentia</taxon>
        <taxon>Myomorpha</taxon>
        <taxon>Muroidea</taxon>
        <taxon>Cricetidae</taxon>
        <taxon>Neotominae</taxon>
        <taxon>Neotoma</taxon>
    </lineage>
</organism>
<evidence type="ECO:0000256" key="2">
    <source>
        <dbReference type="ARBA" id="ARBA00022475"/>
    </source>
</evidence>
<dbReference type="STRING" id="56216.A0A1A6FZN9"/>
<dbReference type="AlphaFoldDB" id="A0A1A6FZN9"/>
<comment type="subcellular location">
    <subcellularLocation>
        <location evidence="1">Cell membrane</location>
        <topology evidence="1">Multi-pass membrane protein</topology>
    </subcellularLocation>
</comment>
<keyword evidence="12" id="KW-1185">Reference proteome</keyword>
<evidence type="ECO:0000259" key="10">
    <source>
        <dbReference type="PROSITE" id="PS50259"/>
    </source>
</evidence>
<keyword evidence="8" id="KW-0807">Transducer</keyword>
<name>A0A1A6FZN9_NEOLE</name>
<comment type="caution">
    <text evidence="11">The sequence shown here is derived from an EMBL/GenBank/DDBJ whole genome shotgun (WGS) entry which is preliminary data.</text>
</comment>
<gene>
    <name evidence="11" type="ORF">A6R68_09807</name>
</gene>
<dbReference type="Proteomes" id="UP000092124">
    <property type="component" value="Unassembled WGS sequence"/>
</dbReference>
<evidence type="ECO:0000256" key="4">
    <source>
        <dbReference type="ARBA" id="ARBA00022989"/>
    </source>
</evidence>
<dbReference type="PANTHER" id="PTHR24061">
    <property type="entry name" value="CALCIUM-SENSING RECEPTOR-RELATED"/>
    <property type="match status" value="1"/>
</dbReference>
<evidence type="ECO:0000256" key="8">
    <source>
        <dbReference type="ARBA" id="ARBA00023224"/>
    </source>
</evidence>
<evidence type="ECO:0000313" key="11">
    <source>
        <dbReference type="EMBL" id="OBS59069.1"/>
    </source>
</evidence>
<dbReference type="EMBL" id="LZPO01108932">
    <property type="protein sequence ID" value="OBS59069.1"/>
    <property type="molecule type" value="Genomic_DNA"/>
</dbReference>
<feature type="transmembrane region" description="Helical" evidence="9">
    <location>
        <begin position="29"/>
        <end position="51"/>
    </location>
</feature>
<dbReference type="PROSITE" id="PS50259">
    <property type="entry name" value="G_PROTEIN_RECEP_F3_4"/>
    <property type="match status" value="1"/>
</dbReference>
<evidence type="ECO:0000256" key="7">
    <source>
        <dbReference type="ARBA" id="ARBA00023170"/>
    </source>
</evidence>
<keyword evidence="5" id="KW-0297">G-protein coupled receptor</keyword>